<keyword evidence="9" id="KW-1185">Reference proteome</keyword>
<dbReference type="RefSeq" id="WP_154238019.1">
    <property type="nucleotide sequence ID" value="NZ_WKPI01000006.1"/>
</dbReference>
<dbReference type="Proteomes" id="UP000480929">
    <property type="component" value="Unassembled WGS sequence"/>
</dbReference>
<evidence type="ECO:0000313" key="8">
    <source>
        <dbReference type="Proteomes" id="UP000433575"/>
    </source>
</evidence>
<comment type="caution">
    <text evidence="6">The sequence shown here is derived from an EMBL/GenBank/DDBJ whole genome shotgun (WGS) entry which is preliminary data.</text>
</comment>
<gene>
    <name evidence="7" type="ORF">GKD88_05490</name>
    <name evidence="6" type="ORF">GKE08_03870</name>
</gene>
<evidence type="ECO:0000256" key="3">
    <source>
        <dbReference type="ARBA" id="ARBA00022801"/>
    </source>
</evidence>
<dbReference type="Pfam" id="PF19567">
    <property type="entry name" value="CpsB_CapC"/>
    <property type="match status" value="1"/>
</dbReference>
<keyword evidence="3" id="KW-0378">Hydrolase</keyword>
<dbReference type="Gene3D" id="3.20.20.140">
    <property type="entry name" value="Metal-dependent hydrolases"/>
    <property type="match status" value="1"/>
</dbReference>
<evidence type="ECO:0000313" key="7">
    <source>
        <dbReference type="EMBL" id="MSC32570.1"/>
    </source>
</evidence>
<sequence length="249" mass="29084">MIDIHSHLVPGVDDGSQSLDESLSLLEQAEKEGITEIVTTPHFMKNGEFRIRANELVKRFNELKQGYQGTIRLHLGNELYIHTQLPELLEQGEVLTLAESKYILVEFPFKQYKDEYDEILYELSLGNQIIIAHPERYSYVQKDPNYCVKWLNEGYLLQSNQNSLFVKETKKVLMPMIENGFISFIASDAHNKRRPLTLNSAHTFLVENFGIKLAELLLEENPRQLLTDKIISVPEYRVIRKVKKHFFWF</sequence>
<dbReference type="PANTHER" id="PTHR39181">
    <property type="entry name" value="TYROSINE-PROTEIN PHOSPHATASE YWQE"/>
    <property type="match status" value="1"/>
</dbReference>
<keyword evidence="4" id="KW-0904">Protein phosphatase</keyword>
<evidence type="ECO:0000256" key="1">
    <source>
        <dbReference type="ARBA" id="ARBA00005750"/>
    </source>
</evidence>
<organism evidence="6 8">
    <name type="scientific">Holdemania massiliensis</name>
    <dbReference type="NCBI Taxonomy" id="1468449"/>
    <lineage>
        <taxon>Bacteria</taxon>
        <taxon>Bacillati</taxon>
        <taxon>Bacillota</taxon>
        <taxon>Erysipelotrichia</taxon>
        <taxon>Erysipelotrichales</taxon>
        <taxon>Erysipelotrichaceae</taxon>
        <taxon>Holdemania</taxon>
    </lineage>
</organism>
<dbReference type="EC" id="3.1.3.48" evidence="2"/>
<reference evidence="8 9" key="1">
    <citation type="journal article" date="2019" name="Nat. Med.">
        <title>A library of human gut bacterial isolates paired with longitudinal multiomics data enables mechanistic microbiome research.</title>
        <authorList>
            <person name="Poyet M."/>
            <person name="Groussin M."/>
            <person name="Gibbons S.M."/>
            <person name="Avila-Pacheco J."/>
            <person name="Jiang X."/>
            <person name="Kearney S.M."/>
            <person name="Perrotta A.R."/>
            <person name="Berdy B."/>
            <person name="Zhao S."/>
            <person name="Lieberman T.D."/>
            <person name="Swanson P.K."/>
            <person name="Smith M."/>
            <person name="Roesemann S."/>
            <person name="Alexander J.E."/>
            <person name="Rich S.A."/>
            <person name="Livny J."/>
            <person name="Vlamakis H."/>
            <person name="Clish C."/>
            <person name="Bullock K."/>
            <person name="Deik A."/>
            <person name="Scott J."/>
            <person name="Pierce K.A."/>
            <person name="Xavier R.J."/>
            <person name="Alm E.J."/>
        </authorList>
    </citation>
    <scope>NUCLEOTIDE SEQUENCE [LARGE SCALE GENOMIC DNA]</scope>
    <source>
        <strain evidence="6 8">BIOML-A4</strain>
        <strain evidence="7 9">BIOML-A5</strain>
    </source>
</reference>
<dbReference type="OrthoDB" id="9788539at2"/>
<dbReference type="GO" id="GO:0030145">
    <property type="term" value="F:manganese ion binding"/>
    <property type="evidence" value="ECO:0007669"/>
    <property type="project" value="InterPro"/>
</dbReference>
<comment type="catalytic activity">
    <reaction evidence="5">
        <text>O-phospho-L-tyrosyl-[protein] + H2O = L-tyrosyl-[protein] + phosphate</text>
        <dbReference type="Rhea" id="RHEA:10684"/>
        <dbReference type="Rhea" id="RHEA-COMP:10136"/>
        <dbReference type="Rhea" id="RHEA-COMP:20101"/>
        <dbReference type="ChEBI" id="CHEBI:15377"/>
        <dbReference type="ChEBI" id="CHEBI:43474"/>
        <dbReference type="ChEBI" id="CHEBI:46858"/>
        <dbReference type="ChEBI" id="CHEBI:61978"/>
        <dbReference type="EC" id="3.1.3.48"/>
    </reaction>
</comment>
<dbReference type="EMBL" id="WKPJ01000003">
    <property type="protein sequence ID" value="MSA88456.1"/>
    <property type="molecule type" value="Genomic_DNA"/>
</dbReference>
<dbReference type="AlphaFoldDB" id="A0A6N7S556"/>
<dbReference type="PANTHER" id="PTHR39181:SF1">
    <property type="entry name" value="TYROSINE-PROTEIN PHOSPHATASE YWQE"/>
    <property type="match status" value="1"/>
</dbReference>
<evidence type="ECO:0000256" key="4">
    <source>
        <dbReference type="ARBA" id="ARBA00022912"/>
    </source>
</evidence>
<evidence type="ECO:0000256" key="2">
    <source>
        <dbReference type="ARBA" id="ARBA00013064"/>
    </source>
</evidence>
<dbReference type="EMBL" id="WKPI01000006">
    <property type="protein sequence ID" value="MSC32570.1"/>
    <property type="molecule type" value="Genomic_DNA"/>
</dbReference>
<dbReference type="SUPFAM" id="SSF89550">
    <property type="entry name" value="PHP domain-like"/>
    <property type="match status" value="1"/>
</dbReference>
<dbReference type="PIRSF" id="PIRSF016557">
    <property type="entry name" value="Caps_synth_CpsB"/>
    <property type="match status" value="1"/>
</dbReference>
<dbReference type="InterPro" id="IPR016195">
    <property type="entry name" value="Pol/histidinol_Pase-like"/>
</dbReference>
<dbReference type="InterPro" id="IPR016667">
    <property type="entry name" value="Caps_polysacc_synth_CpsB/CapC"/>
</dbReference>
<comment type="similarity">
    <text evidence="1">Belongs to the metallo-dependent hydrolases superfamily. CpsB/CapC family.</text>
</comment>
<name>A0A6N7S556_9FIRM</name>
<accession>A0A6N7S556</accession>
<evidence type="ECO:0000313" key="6">
    <source>
        <dbReference type="EMBL" id="MSA88456.1"/>
    </source>
</evidence>
<proteinExistence type="inferred from homology"/>
<dbReference type="GO" id="GO:0004725">
    <property type="term" value="F:protein tyrosine phosphatase activity"/>
    <property type="evidence" value="ECO:0007669"/>
    <property type="project" value="UniProtKB-EC"/>
</dbReference>
<evidence type="ECO:0000313" key="9">
    <source>
        <dbReference type="Proteomes" id="UP000480929"/>
    </source>
</evidence>
<protein>
    <recommendedName>
        <fullName evidence="2">protein-tyrosine-phosphatase</fullName>
        <ecNumber evidence="2">3.1.3.48</ecNumber>
    </recommendedName>
</protein>
<dbReference type="Proteomes" id="UP000433575">
    <property type="component" value="Unassembled WGS sequence"/>
</dbReference>
<evidence type="ECO:0000256" key="5">
    <source>
        <dbReference type="ARBA" id="ARBA00051722"/>
    </source>
</evidence>